<evidence type="ECO:0000313" key="1">
    <source>
        <dbReference type="EMBL" id="RHB38579.1"/>
    </source>
</evidence>
<sequence length="135" mass="15658">MKRKILFLVLIVCALIFIGNRVYWFYRSGYNNLYMTISNQCNGCSETGEIVPFGIEVYIDDSLFYKNDVIDSFYVFPPDYRIGVGKHHLSVIIDSCVTFDDDFYVFPLRWVYIEYPIDSPSGINVLFESSPLGLM</sequence>
<evidence type="ECO:0000313" key="2">
    <source>
        <dbReference type="Proteomes" id="UP000284379"/>
    </source>
</evidence>
<dbReference type="Proteomes" id="UP000284379">
    <property type="component" value="Unassembled WGS sequence"/>
</dbReference>
<gene>
    <name evidence="1" type="ORF">DW888_01885</name>
</gene>
<dbReference type="EMBL" id="QSGO01000001">
    <property type="protein sequence ID" value="RHB38579.1"/>
    <property type="molecule type" value="Genomic_DNA"/>
</dbReference>
<reference evidence="1 2" key="1">
    <citation type="submission" date="2018-08" db="EMBL/GenBank/DDBJ databases">
        <title>A genome reference for cultivated species of the human gut microbiota.</title>
        <authorList>
            <person name="Zou Y."/>
            <person name="Xue W."/>
            <person name="Luo G."/>
        </authorList>
    </citation>
    <scope>NUCLEOTIDE SEQUENCE [LARGE SCALE GENOMIC DNA]</scope>
    <source>
        <strain evidence="1 2">AM40-30BH</strain>
    </source>
</reference>
<proteinExistence type="predicted"/>
<protein>
    <submittedName>
        <fullName evidence="1">Uncharacterized protein</fullName>
    </submittedName>
</protein>
<dbReference type="AlphaFoldDB" id="A0A413VYD2"/>
<dbReference type="RefSeq" id="WP_122200741.1">
    <property type="nucleotide sequence ID" value="NZ_CABJFV010000001.1"/>
</dbReference>
<organism evidence="1 2">
    <name type="scientific">Bacteroides nordii</name>
    <dbReference type="NCBI Taxonomy" id="291645"/>
    <lineage>
        <taxon>Bacteria</taxon>
        <taxon>Pseudomonadati</taxon>
        <taxon>Bacteroidota</taxon>
        <taxon>Bacteroidia</taxon>
        <taxon>Bacteroidales</taxon>
        <taxon>Bacteroidaceae</taxon>
        <taxon>Bacteroides</taxon>
    </lineage>
</organism>
<accession>A0A413VYD2</accession>
<comment type="caution">
    <text evidence="1">The sequence shown here is derived from an EMBL/GenBank/DDBJ whole genome shotgun (WGS) entry which is preliminary data.</text>
</comment>
<name>A0A413VYD2_9BACE</name>